<dbReference type="Pfam" id="PF01925">
    <property type="entry name" value="TauE"/>
    <property type="match status" value="1"/>
</dbReference>
<dbReference type="EMBL" id="MFJR01000012">
    <property type="protein sequence ID" value="OGG26272.1"/>
    <property type="molecule type" value="Genomic_DNA"/>
</dbReference>
<name>A0A1F6AP43_9BACT</name>
<evidence type="ECO:0000256" key="8">
    <source>
        <dbReference type="RuleBase" id="RU363041"/>
    </source>
</evidence>
<keyword evidence="5 8" id="KW-0812">Transmembrane</keyword>
<evidence type="ECO:0000256" key="4">
    <source>
        <dbReference type="ARBA" id="ARBA00022475"/>
    </source>
</evidence>
<keyword evidence="3" id="KW-0813">Transport</keyword>
<evidence type="ECO:0000256" key="3">
    <source>
        <dbReference type="ARBA" id="ARBA00022448"/>
    </source>
</evidence>
<feature type="transmembrane region" description="Helical" evidence="8">
    <location>
        <begin position="198"/>
        <end position="216"/>
    </location>
</feature>
<comment type="caution">
    <text evidence="9">The sequence shown here is derived from an EMBL/GenBank/DDBJ whole genome shotgun (WGS) entry which is preliminary data.</text>
</comment>
<comment type="similarity">
    <text evidence="2 8">Belongs to the 4-toluene sulfonate uptake permease (TSUP) (TC 2.A.102) family.</text>
</comment>
<organism evidence="9 10">
    <name type="scientific">Candidatus Gottesmanbacteria bacterium RIFCSPLOWO2_01_FULL_39_12b</name>
    <dbReference type="NCBI Taxonomy" id="1798388"/>
    <lineage>
        <taxon>Bacteria</taxon>
        <taxon>Candidatus Gottesmaniibacteriota</taxon>
    </lineage>
</organism>
<evidence type="ECO:0000313" key="9">
    <source>
        <dbReference type="EMBL" id="OGG26272.1"/>
    </source>
</evidence>
<comment type="subcellular location">
    <subcellularLocation>
        <location evidence="1 8">Cell membrane</location>
        <topology evidence="1 8">Multi-pass membrane protein</topology>
    </subcellularLocation>
</comment>
<dbReference type="Proteomes" id="UP000176609">
    <property type="component" value="Unassembled WGS sequence"/>
</dbReference>
<feature type="transmembrane region" description="Helical" evidence="8">
    <location>
        <begin position="97"/>
        <end position="115"/>
    </location>
</feature>
<evidence type="ECO:0000313" key="10">
    <source>
        <dbReference type="Proteomes" id="UP000176609"/>
    </source>
</evidence>
<evidence type="ECO:0000256" key="7">
    <source>
        <dbReference type="ARBA" id="ARBA00023136"/>
    </source>
</evidence>
<gene>
    <name evidence="9" type="ORF">A2960_04830</name>
</gene>
<proteinExistence type="inferred from homology"/>
<evidence type="ECO:0000256" key="6">
    <source>
        <dbReference type="ARBA" id="ARBA00022989"/>
    </source>
</evidence>
<dbReference type="GO" id="GO:0005886">
    <property type="term" value="C:plasma membrane"/>
    <property type="evidence" value="ECO:0007669"/>
    <property type="project" value="UniProtKB-SubCell"/>
</dbReference>
<evidence type="ECO:0000256" key="2">
    <source>
        <dbReference type="ARBA" id="ARBA00009142"/>
    </source>
</evidence>
<evidence type="ECO:0000256" key="5">
    <source>
        <dbReference type="ARBA" id="ARBA00022692"/>
    </source>
</evidence>
<dbReference type="PANTHER" id="PTHR30269:SF0">
    <property type="entry name" value="MEMBRANE TRANSPORTER PROTEIN YFCA-RELATED"/>
    <property type="match status" value="1"/>
</dbReference>
<evidence type="ECO:0000256" key="1">
    <source>
        <dbReference type="ARBA" id="ARBA00004651"/>
    </source>
</evidence>
<feature type="transmembrane region" description="Helical" evidence="8">
    <location>
        <begin position="69"/>
        <end position="90"/>
    </location>
</feature>
<sequence>MEAIIIFFTTFISTVLSTMSGGGASIINLPIFLSLGIPFPVANSIQKISATFWVVPAAKNYLEGRKIDWVFLIIFSVIGLIGVYFGVLVTINVNQRYLEVGIGIIIIFLVCYTYFHNRLGLKEEEKKYGVIRKNIAYPFALILGFYESIFGAGNAIFLASITFLTHGFDFIDALGYYFAIIFLWLVFASLLFIQKGYFNLYLTIPAIIGSTAGGYIGSKYARYKGNKFIRLMFIIIGGILGIKLILGI</sequence>
<protein>
    <recommendedName>
        <fullName evidence="8">Probable membrane transporter protein</fullName>
    </recommendedName>
</protein>
<dbReference type="PANTHER" id="PTHR30269">
    <property type="entry name" value="TRANSMEMBRANE PROTEIN YFCA"/>
    <property type="match status" value="1"/>
</dbReference>
<keyword evidence="6 8" id="KW-1133">Transmembrane helix</keyword>
<keyword evidence="4 8" id="KW-1003">Cell membrane</keyword>
<feature type="transmembrane region" description="Helical" evidence="8">
    <location>
        <begin position="228"/>
        <end position="246"/>
    </location>
</feature>
<reference evidence="9 10" key="1">
    <citation type="journal article" date="2016" name="Nat. Commun.">
        <title>Thousands of microbial genomes shed light on interconnected biogeochemical processes in an aquifer system.</title>
        <authorList>
            <person name="Anantharaman K."/>
            <person name="Brown C.T."/>
            <person name="Hug L.A."/>
            <person name="Sharon I."/>
            <person name="Castelle C.J."/>
            <person name="Probst A.J."/>
            <person name="Thomas B.C."/>
            <person name="Singh A."/>
            <person name="Wilkins M.J."/>
            <person name="Karaoz U."/>
            <person name="Brodie E.L."/>
            <person name="Williams K.H."/>
            <person name="Hubbard S.S."/>
            <person name="Banfield J.F."/>
        </authorList>
    </citation>
    <scope>NUCLEOTIDE SEQUENCE [LARGE SCALE GENOMIC DNA]</scope>
</reference>
<accession>A0A1F6AP43</accession>
<dbReference type="InterPro" id="IPR052017">
    <property type="entry name" value="TSUP"/>
</dbReference>
<feature type="transmembrane region" description="Helical" evidence="8">
    <location>
        <begin position="135"/>
        <end position="161"/>
    </location>
</feature>
<keyword evidence="7 8" id="KW-0472">Membrane</keyword>
<dbReference type="InterPro" id="IPR002781">
    <property type="entry name" value="TM_pro_TauE-like"/>
</dbReference>
<feature type="transmembrane region" description="Helical" evidence="8">
    <location>
        <begin position="173"/>
        <end position="192"/>
    </location>
</feature>
<dbReference type="AlphaFoldDB" id="A0A1F6AP43"/>